<comment type="similarity">
    <text evidence="3">Belongs to the FGGY kinase family.</text>
</comment>
<keyword evidence="7" id="KW-1185">Reference proteome</keyword>
<dbReference type="PANTHER" id="PTHR43095">
    <property type="entry name" value="SUGAR KINASE"/>
    <property type="match status" value="1"/>
</dbReference>
<proteinExistence type="inferred from homology"/>
<dbReference type="AlphaFoldDB" id="A0A7J9SMC8"/>
<evidence type="ECO:0000256" key="3">
    <source>
        <dbReference type="RuleBase" id="RU003733"/>
    </source>
</evidence>
<dbReference type="Gene3D" id="3.30.420.40">
    <property type="match status" value="2"/>
</dbReference>
<evidence type="ECO:0000256" key="1">
    <source>
        <dbReference type="ARBA" id="ARBA00022679"/>
    </source>
</evidence>
<protein>
    <submittedName>
        <fullName evidence="6">Carbohydrate kinase</fullName>
    </submittedName>
</protein>
<evidence type="ECO:0000313" key="7">
    <source>
        <dbReference type="Proteomes" id="UP000546257"/>
    </source>
</evidence>
<accession>A0A7J9SMC8</accession>
<dbReference type="GO" id="GO:0005975">
    <property type="term" value="P:carbohydrate metabolic process"/>
    <property type="evidence" value="ECO:0007669"/>
    <property type="project" value="InterPro"/>
</dbReference>
<dbReference type="Pfam" id="PF00370">
    <property type="entry name" value="FGGY_N"/>
    <property type="match status" value="1"/>
</dbReference>
<dbReference type="InterPro" id="IPR050406">
    <property type="entry name" value="FGGY_Carb_Kinase"/>
</dbReference>
<dbReference type="InterPro" id="IPR000577">
    <property type="entry name" value="Carb_kinase_FGGY"/>
</dbReference>
<dbReference type="Pfam" id="PF02782">
    <property type="entry name" value="FGGY_C"/>
    <property type="match status" value="1"/>
</dbReference>
<dbReference type="InterPro" id="IPR018483">
    <property type="entry name" value="Carb_kinase_FGGY_CS"/>
</dbReference>
<name>A0A7J9SMC8_9EURY</name>
<dbReference type="GO" id="GO:0016773">
    <property type="term" value="F:phosphotransferase activity, alcohol group as acceptor"/>
    <property type="evidence" value="ECO:0007669"/>
    <property type="project" value="InterPro"/>
</dbReference>
<reference evidence="6 7" key="1">
    <citation type="submission" date="2020-08" db="EMBL/GenBank/DDBJ databases">
        <authorList>
            <person name="Seo M.-J."/>
        </authorList>
    </citation>
    <scope>NUCLEOTIDE SEQUENCE [LARGE SCALE GENOMIC DNA]</scope>
    <source>
        <strain evidence="6 7">MBLA0160</strain>
    </source>
</reference>
<evidence type="ECO:0000259" key="5">
    <source>
        <dbReference type="Pfam" id="PF02782"/>
    </source>
</evidence>
<evidence type="ECO:0000259" key="4">
    <source>
        <dbReference type="Pfam" id="PF00370"/>
    </source>
</evidence>
<sequence>MTDTRVLLAVDAGTSSIKTVAFDLSGTELAIATRETTTLRPTPGHVEQDPSAIWDQTVATLREVTAALPDGATPLGVGVTGQGDGLWAITEAGDPVRNAALWSDSRSTEILEEWASDGRLDRIVRQCGSKPYPGMSLPLLAWLAREEPTQYERVDTILSCKDWLTFRLTGERTLDHTEATIPYLNKATERYDRDIFEVVDLPDAKSMLPRLVAPTEVVGAVTATAAAETGLDPGLPVVSGVFDVPASGIGTGAATSDGLSITLGTSLTHQVFVDGPQPDTSGIQMSLGIEGLWTYAISSNAGTPSLEWVAETLIGGEEVAALEMLARTAPVGSDGVVYHPYLSTSGERGPFIDPNARGQFVGLTPNHGTEHLVRAVYEGLSLAIRDCVEHLPADPTTAALAGGGTRSELWCQLIADCLGCTIVVPESSEATAKGAAVLLAMSQGEYPSLSAAIERMVTIDRRYNPRERVADQYDILFDLFSETKQEMNSIWSRRATAFDRLGSESGE</sequence>
<dbReference type="SUPFAM" id="SSF53067">
    <property type="entry name" value="Actin-like ATPase domain"/>
    <property type="match status" value="2"/>
</dbReference>
<comment type="caution">
    <text evidence="6">The sequence shown here is derived from an EMBL/GenBank/DDBJ whole genome shotgun (WGS) entry which is preliminary data.</text>
</comment>
<organism evidence="6 7">
    <name type="scientific">Halobellus ruber</name>
    <dbReference type="NCBI Taxonomy" id="2761102"/>
    <lineage>
        <taxon>Archaea</taxon>
        <taxon>Methanobacteriati</taxon>
        <taxon>Methanobacteriota</taxon>
        <taxon>Stenosarchaea group</taxon>
        <taxon>Halobacteria</taxon>
        <taxon>Halobacteriales</taxon>
        <taxon>Haloferacaceae</taxon>
        <taxon>Halobellus</taxon>
    </lineage>
</organism>
<dbReference type="Proteomes" id="UP000546257">
    <property type="component" value="Unassembled WGS sequence"/>
</dbReference>
<dbReference type="EMBL" id="JACKXD010000004">
    <property type="protein sequence ID" value="MBB6647206.1"/>
    <property type="molecule type" value="Genomic_DNA"/>
</dbReference>
<gene>
    <name evidence="6" type="ORF">H5V44_13090</name>
</gene>
<evidence type="ECO:0000313" key="6">
    <source>
        <dbReference type="EMBL" id="MBB6647206.1"/>
    </source>
</evidence>
<dbReference type="InterPro" id="IPR018485">
    <property type="entry name" value="FGGY_C"/>
</dbReference>
<dbReference type="GO" id="GO:0016301">
    <property type="term" value="F:kinase activity"/>
    <property type="evidence" value="ECO:0007669"/>
    <property type="project" value="UniProtKB-KW"/>
</dbReference>
<dbReference type="InterPro" id="IPR018484">
    <property type="entry name" value="FGGY_N"/>
</dbReference>
<keyword evidence="1 3" id="KW-0808">Transferase</keyword>
<evidence type="ECO:0000256" key="2">
    <source>
        <dbReference type="ARBA" id="ARBA00022777"/>
    </source>
</evidence>
<dbReference type="PIRSF" id="PIRSF000538">
    <property type="entry name" value="GlpK"/>
    <property type="match status" value="1"/>
</dbReference>
<feature type="domain" description="Carbohydrate kinase FGGY N-terminal" evidence="4">
    <location>
        <begin position="7"/>
        <end position="250"/>
    </location>
</feature>
<dbReference type="InterPro" id="IPR043129">
    <property type="entry name" value="ATPase_NBD"/>
</dbReference>
<keyword evidence="2 3" id="KW-0418">Kinase</keyword>
<dbReference type="PROSITE" id="PS00445">
    <property type="entry name" value="FGGY_KINASES_2"/>
    <property type="match status" value="1"/>
</dbReference>
<feature type="domain" description="Carbohydrate kinase FGGY C-terminal" evidence="5">
    <location>
        <begin position="259"/>
        <end position="442"/>
    </location>
</feature>